<name>A0ABT9WMF8_9BACI</name>
<sequence length="118" mass="13313">MYRPTVTTDVADSLAYVETQGIMEDVIRKKAEGYKYKGNPSLMPLNKIDLQTLMAAMVNGYEIEKTPEEKLLAYYKNMWMCEDDSGTMYSLGVCEGIRNTLEILGITVEGISTQDYGF</sequence>
<reference evidence="1 2" key="1">
    <citation type="submission" date="2023-07" db="EMBL/GenBank/DDBJ databases">
        <title>Genomic Encyclopedia of Type Strains, Phase IV (KMG-IV): sequencing the most valuable type-strain genomes for metagenomic binning, comparative biology and taxonomic classification.</title>
        <authorList>
            <person name="Goeker M."/>
        </authorList>
    </citation>
    <scope>NUCLEOTIDE SEQUENCE [LARGE SCALE GENOMIC DNA]</scope>
    <source>
        <strain evidence="1 2">DSM 23837</strain>
    </source>
</reference>
<protein>
    <submittedName>
        <fullName evidence="1">Uncharacterized protein</fullName>
    </submittedName>
</protein>
<evidence type="ECO:0000313" key="1">
    <source>
        <dbReference type="EMBL" id="MDQ0174458.1"/>
    </source>
</evidence>
<organism evidence="1 2">
    <name type="scientific">Bacillus chungangensis</name>
    <dbReference type="NCBI Taxonomy" id="587633"/>
    <lineage>
        <taxon>Bacteria</taxon>
        <taxon>Bacillati</taxon>
        <taxon>Bacillota</taxon>
        <taxon>Bacilli</taxon>
        <taxon>Bacillales</taxon>
        <taxon>Bacillaceae</taxon>
        <taxon>Bacillus</taxon>
    </lineage>
</organism>
<dbReference type="EMBL" id="JAUSTT010000001">
    <property type="protein sequence ID" value="MDQ0174458.1"/>
    <property type="molecule type" value="Genomic_DNA"/>
</dbReference>
<proteinExistence type="predicted"/>
<evidence type="ECO:0000313" key="2">
    <source>
        <dbReference type="Proteomes" id="UP001223586"/>
    </source>
</evidence>
<gene>
    <name evidence="1" type="ORF">J2S08_000289</name>
</gene>
<accession>A0ABT9WMF8</accession>
<dbReference type="RefSeq" id="WP_307225931.1">
    <property type="nucleotide sequence ID" value="NZ_JAUSTT010000001.1"/>
</dbReference>
<dbReference type="Proteomes" id="UP001223586">
    <property type="component" value="Unassembled WGS sequence"/>
</dbReference>
<keyword evidence="2" id="KW-1185">Reference proteome</keyword>
<comment type="caution">
    <text evidence="1">The sequence shown here is derived from an EMBL/GenBank/DDBJ whole genome shotgun (WGS) entry which is preliminary data.</text>
</comment>